<dbReference type="Proteomes" id="UP001597260">
    <property type="component" value="Unassembled WGS sequence"/>
</dbReference>
<feature type="region of interest" description="Disordered" evidence="6">
    <location>
        <begin position="326"/>
        <end position="346"/>
    </location>
</feature>
<evidence type="ECO:0000313" key="10">
    <source>
        <dbReference type="EMBL" id="MFD1320749.1"/>
    </source>
</evidence>
<dbReference type="PRINTS" id="PR01217">
    <property type="entry name" value="PRICHEXTENSN"/>
</dbReference>
<keyword evidence="11" id="KW-1185">Reference proteome</keyword>
<feature type="transmembrane region" description="Helical" evidence="7">
    <location>
        <begin position="225"/>
        <end position="246"/>
    </location>
</feature>
<keyword evidence="2" id="KW-1003">Cell membrane</keyword>
<evidence type="ECO:0000256" key="7">
    <source>
        <dbReference type="SAM" id="Phobius"/>
    </source>
</evidence>
<evidence type="ECO:0000313" key="11">
    <source>
        <dbReference type="Proteomes" id="UP001597260"/>
    </source>
</evidence>
<feature type="compositionally biased region" description="Low complexity" evidence="6">
    <location>
        <begin position="332"/>
        <end position="346"/>
    </location>
</feature>
<dbReference type="EMBL" id="JBHTMP010000007">
    <property type="protein sequence ID" value="MFD1320749.1"/>
    <property type="molecule type" value="Genomic_DNA"/>
</dbReference>
<dbReference type="Pfam" id="PF06271">
    <property type="entry name" value="RDD"/>
    <property type="match status" value="1"/>
</dbReference>
<keyword evidence="5 7" id="KW-0472">Membrane</keyword>
<evidence type="ECO:0000256" key="3">
    <source>
        <dbReference type="ARBA" id="ARBA00022692"/>
    </source>
</evidence>
<feature type="region of interest" description="Disordered" evidence="6">
    <location>
        <begin position="1"/>
        <end position="128"/>
    </location>
</feature>
<feature type="compositionally biased region" description="Pro residues" evidence="6">
    <location>
        <begin position="34"/>
        <end position="53"/>
    </location>
</feature>
<feature type="transmembrane region" description="Helical" evidence="7">
    <location>
        <begin position="169"/>
        <end position="191"/>
    </location>
</feature>
<feature type="compositionally biased region" description="Pro residues" evidence="6">
    <location>
        <begin position="72"/>
        <end position="102"/>
    </location>
</feature>
<evidence type="ECO:0000259" key="9">
    <source>
        <dbReference type="Pfam" id="PF10708"/>
    </source>
</evidence>
<feature type="compositionally biased region" description="Low complexity" evidence="6">
    <location>
        <begin position="54"/>
        <end position="71"/>
    </location>
</feature>
<dbReference type="PANTHER" id="PTHR36115:SF4">
    <property type="entry name" value="MEMBRANE PROTEIN"/>
    <property type="match status" value="1"/>
</dbReference>
<feature type="transmembrane region" description="Helical" evidence="7">
    <location>
        <begin position="287"/>
        <end position="307"/>
    </location>
</feature>
<protein>
    <submittedName>
        <fullName evidence="10">RDD family protein</fullName>
    </submittedName>
</protein>
<evidence type="ECO:0000256" key="4">
    <source>
        <dbReference type="ARBA" id="ARBA00022989"/>
    </source>
</evidence>
<feature type="domain" description="RDD" evidence="8">
    <location>
        <begin position="158"/>
        <end position="320"/>
    </location>
</feature>
<evidence type="ECO:0000259" key="8">
    <source>
        <dbReference type="Pfam" id="PF06271"/>
    </source>
</evidence>
<dbReference type="InterPro" id="IPR051791">
    <property type="entry name" value="Pra-immunoreactive"/>
</dbReference>
<evidence type="ECO:0000256" key="5">
    <source>
        <dbReference type="ARBA" id="ARBA00023136"/>
    </source>
</evidence>
<evidence type="ECO:0000256" key="1">
    <source>
        <dbReference type="ARBA" id="ARBA00004651"/>
    </source>
</evidence>
<comment type="caution">
    <text evidence="10">The sequence shown here is derived from an EMBL/GenBank/DDBJ whole genome shotgun (WGS) entry which is preliminary data.</text>
</comment>
<evidence type="ECO:0000256" key="6">
    <source>
        <dbReference type="SAM" id="MobiDB-lite"/>
    </source>
</evidence>
<proteinExistence type="predicted"/>
<dbReference type="Pfam" id="PF10708">
    <property type="entry name" value="DUF2510"/>
    <property type="match status" value="1"/>
</dbReference>
<sequence length="346" mass="36812">MTVQPGWYADPAEPTTQRYWDGDGWIAAPLPVDATPPPGPPPVELEPVTPPESPAAGPTSAAPAEPHAPGLPGQPLPPGAGVPGPGFPLPGQPFPPGQPPQGAPGAYPPGWTYPPGTPPTANGMPGNYPPGMTPPPGWPYPVPFLYRPPAPRPHGYALASLGARLVARLIDIGIVFLLNVVVNGFFVWRYIQEMAPVFRESFQRGMTGNSSTEGLPQPGDQAGSLQIAILLVATALWFAYEVPAVANRGQTLGKRIMGIKVVSLGKEERLGFGQSLRRWNTLGLPTLLWFCCFGFLLQLIDVVFPLFDRPLRQALHDKRAETVVVQVSRQSPTPAGEPTETPGGPE</sequence>
<name>A0ABW3Y941_9ACTN</name>
<dbReference type="RefSeq" id="WP_377568047.1">
    <property type="nucleotide sequence ID" value="NZ_JBHTMP010000007.1"/>
</dbReference>
<dbReference type="InterPro" id="IPR010432">
    <property type="entry name" value="RDD"/>
</dbReference>
<feature type="domain" description="DUF2510" evidence="9">
    <location>
        <begin position="5"/>
        <end position="37"/>
    </location>
</feature>
<dbReference type="PANTHER" id="PTHR36115">
    <property type="entry name" value="PROLINE-RICH ANTIGEN HOMOLOG-RELATED"/>
    <property type="match status" value="1"/>
</dbReference>
<reference evidence="11" key="1">
    <citation type="journal article" date="2019" name="Int. J. Syst. Evol. Microbiol.">
        <title>The Global Catalogue of Microorganisms (GCM) 10K type strain sequencing project: providing services to taxonomists for standard genome sequencing and annotation.</title>
        <authorList>
            <consortium name="The Broad Institute Genomics Platform"/>
            <consortium name="The Broad Institute Genome Sequencing Center for Infectious Disease"/>
            <person name="Wu L."/>
            <person name="Ma J."/>
        </authorList>
    </citation>
    <scope>NUCLEOTIDE SEQUENCE [LARGE SCALE GENOMIC DNA]</scope>
    <source>
        <strain evidence="11">JCM 31037</strain>
    </source>
</reference>
<keyword evidence="4 7" id="KW-1133">Transmembrane helix</keyword>
<comment type="subcellular location">
    <subcellularLocation>
        <location evidence="1">Cell membrane</location>
        <topology evidence="1">Multi-pass membrane protein</topology>
    </subcellularLocation>
</comment>
<keyword evidence="3 7" id="KW-0812">Transmembrane</keyword>
<evidence type="ECO:0000256" key="2">
    <source>
        <dbReference type="ARBA" id="ARBA00022475"/>
    </source>
</evidence>
<organism evidence="10 11">
    <name type="scientific">Micromonospora sonneratiae</name>
    <dbReference type="NCBI Taxonomy" id="1184706"/>
    <lineage>
        <taxon>Bacteria</taxon>
        <taxon>Bacillati</taxon>
        <taxon>Actinomycetota</taxon>
        <taxon>Actinomycetes</taxon>
        <taxon>Micromonosporales</taxon>
        <taxon>Micromonosporaceae</taxon>
        <taxon>Micromonospora</taxon>
    </lineage>
</organism>
<accession>A0ABW3Y941</accession>
<gene>
    <name evidence="10" type="ORF">ACFQ4H_06555</name>
</gene>
<dbReference type="InterPro" id="IPR018929">
    <property type="entry name" value="DUF2510"/>
</dbReference>